<organism evidence="1 2">
    <name type="scientific">Penicilliopsis zonata CBS 506.65</name>
    <dbReference type="NCBI Taxonomy" id="1073090"/>
    <lineage>
        <taxon>Eukaryota</taxon>
        <taxon>Fungi</taxon>
        <taxon>Dikarya</taxon>
        <taxon>Ascomycota</taxon>
        <taxon>Pezizomycotina</taxon>
        <taxon>Eurotiomycetes</taxon>
        <taxon>Eurotiomycetidae</taxon>
        <taxon>Eurotiales</taxon>
        <taxon>Aspergillaceae</taxon>
        <taxon>Penicilliopsis</taxon>
    </lineage>
</organism>
<gene>
    <name evidence="1" type="ORF">ASPZODRAFT_133998</name>
</gene>
<sequence length="507" mass="55554">MPATATKPEYPGGTTPINLLQVSLTANDPAPPQLGPVKDDLLDLLRRHRIRNVHVEIVNVDLALRPSLFFIPSTHPIVVAYEQVKHQILELLNKTVKANWQLLSPFNVGQLEAKAQPMIVIAVKPLTSGNLSLLNPSDNPSAVSFIDRINPNMLPEMGLSVGINQDSNAGTLGGFVTLTRNGKIHRGFLTNYHVVRPSETHNQPDNFLEHLDQFGLSFSRPPTRMIQMESLARMDRNATLTEIDESLESSHTTQSEISSGVQQQELIGAVPPPRILQILEQCELQITELLQAFEVVEDMPIILGEVLLTSGKTLLGNKMMDWAFVELSKDVEDKYFRPNQMFPVAANMMPRLFRRELGSLGGVIAPGGSKLTEFGSLVEGQYCTKRGRTTDITAGICNGPKAFCNWSKSQLARYDHDGNPIDPATESTEEFLILSKKANHPSFEQSSFTADGDSGSFVMDQFGTVTGLLFGRFKQGYAYAGVASSMSDVQESIKLRAGGSASLGLPV</sequence>
<reference evidence="2" key="1">
    <citation type="journal article" date="2017" name="Genome Biol.">
        <title>Comparative genomics reveals high biological diversity and specific adaptations in the industrially and medically important fungal genus Aspergillus.</title>
        <authorList>
            <person name="de Vries R.P."/>
            <person name="Riley R."/>
            <person name="Wiebenga A."/>
            <person name="Aguilar-Osorio G."/>
            <person name="Amillis S."/>
            <person name="Uchima C.A."/>
            <person name="Anderluh G."/>
            <person name="Asadollahi M."/>
            <person name="Askin M."/>
            <person name="Barry K."/>
            <person name="Battaglia E."/>
            <person name="Bayram O."/>
            <person name="Benocci T."/>
            <person name="Braus-Stromeyer S.A."/>
            <person name="Caldana C."/>
            <person name="Canovas D."/>
            <person name="Cerqueira G.C."/>
            <person name="Chen F."/>
            <person name="Chen W."/>
            <person name="Choi C."/>
            <person name="Clum A."/>
            <person name="Dos Santos R.A."/>
            <person name="Damasio A.R."/>
            <person name="Diallinas G."/>
            <person name="Emri T."/>
            <person name="Fekete E."/>
            <person name="Flipphi M."/>
            <person name="Freyberg S."/>
            <person name="Gallo A."/>
            <person name="Gournas C."/>
            <person name="Habgood R."/>
            <person name="Hainaut M."/>
            <person name="Harispe M.L."/>
            <person name="Henrissat B."/>
            <person name="Hilden K.S."/>
            <person name="Hope R."/>
            <person name="Hossain A."/>
            <person name="Karabika E."/>
            <person name="Karaffa L."/>
            <person name="Karanyi Z."/>
            <person name="Krasevec N."/>
            <person name="Kuo A."/>
            <person name="Kusch H."/>
            <person name="LaButti K."/>
            <person name="Lagendijk E.L."/>
            <person name="Lapidus A."/>
            <person name="Levasseur A."/>
            <person name="Lindquist E."/>
            <person name="Lipzen A."/>
            <person name="Logrieco A.F."/>
            <person name="MacCabe A."/>
            <person name="Maekelae M.R."/>
            <person name="Malavazi I."/>
            <person name="Melin P."/>
            <person name="Meyer V."/>
            <person name="Mielnichuk N."/>
            <person name="Miskei M."/>
            <person name="Molnar A.P."/>
            <person name="Mule G."/>
            <person name="Ngan C.Y."/>
            <person name="Orejas M."/>
            <person name="Orosz E."/>
            <person name="Ouedraogo J.P."/>
            <person name="Overkamp K.M."/>
            <person name="Park H.-S."/>
            <person name="Perrone G."/>
            <person name="Piumi F."/>
            <person name="Punt P.J."/>
            <person name="Ram A.F."/>
            <person name="Ramon A."/>
            <person name="Rauscher S."/>
            <person name="Record E."/>
            <person name="Riano-Pachon D.M."/>
            <person name="Robert V."/>
            <person name="Roehrig J."/>
            <person name="Ruller R."/>
            <person name="Salamov A."/>
            <person name="Salih N.S."/>
            <person name="Samson R.A."/>
            <person name="Sandor E."/>
            <person name="Sanguinetti M."/>
            <person name="Schuetze T."/>
            <person name="Sepcic K."/>
            <person name="Shelest E."/>
            <person name="Sherlock G."/>
            <person name="Sophianopoulou V."/>
            <person name="Squina F.M."/>
            <person name="Sun H."/>
            <person name="Susca A."/>
            <person name="Todd R.B."/>
            <person name="Tsang A."/>
            <person name="Unkles S.E."/>
            <person name="van de Wiele N."/>
            <person name="van Rossen-Uffink D."/>
            <person name="Oliveira J.V."/>
            <person name="Vesth T.C."/>
            <person name="Visser J."/>
            <person name="Yu J.-H."/>
            <person name="Zhou M."/>
            <person name="Andersen M.R."/>
            <person name="Archer D.B."/>
            <person name="Baker S.E."/>
            <person name="Benoit I."/>
            <person name="Brakhage A.A."/>
            <person name="Braus G.H."/>
            <person name="Fischer R."/>
            <person name="Frisvad J.C."/>
            <person name="Goldman G.H."/>
            <person name="Houbraken J."/>
            <person name="Oakley B."/>
            <person name="Pocsi I."/>
            <person name="Scazzocchio C."/>
            <person name="Seiboth B."/>
            <person name="vanKuyk P.A."/>
            <person name="Wortman J."/>
            <person name="Dyer P.S."/>
            <person name="Grigoriev I.V."/>
        </authorList>
    </citation>
    <scope>NUCLEOTIDE SEQUENCE [LARGE SCALE GENOMIC DNA]</scope>
    <source>
        <strain evidence="2">CBS 506.65</strain>
    </source>
</reference>
<proteinExistence type="predicted"/>
<evidence type="ECO:0000313" key="1">
    <source>
        <dbReference type="EMBL" id="OJJ45351.1"/>
    </source>
</evidence>
<dbReference type="GeneID" id="34609871"/>
<dbReference type="AlphaFoldDB" id="A0A1L9SDU6"/>
<dbReference type="OrthoDB" id="5424209at2759"/>
<evidence type="ECO:0000313" key="2">
    <source>
        <dbReference type="Proteomes" id="UP000184188"/>
    </source>
</evidence>
<keyword evidence="2" id="KW-1185">Reference proteome</keyword>
<protein>
    <submittedName>
        <fullName evidence="1">Uncharacterized protein</fullName>
    </submittedName>
</protein>
<dbReference type="EMBL" id="KV878345">
    <property type="protein sequence ID" value="OJJ45351.1"/>
    <property type="molecule type" value="Genomic_DNA"/>
</dbReference>
<dbReference type="Proteomes" id="UP000184188">
    <property type="component" value="Unassembled WGS sequence"/>
</dbReference>
<accession>A0A1L9SDU6</accession>
<dbReference type="VEuPathDB" id="FungiDB:ASPZODRAFT_133998"/>
<dbReference type="RefSeq" id="XP_022579861.1">
    <property type="nucleotide sequence ID" value="XM_022723406.1"/>
</dbReference>
<name>A0A1L9SDU6_9EURO</name>